<dbReference type="PANTHER" id="PTHR33207">
    <property type="entry name" value="F-BOX DOMAIN CONTAINING PROTEIN-RELATED"/>
    <property type="match status" value="1"/>
</dbReference>
<evidence type="ECO:0000313" key="1">
    <source>
        <dbReference type="EMBL" id="KAF8746756.1"/>
    </source>
</evidence>
<evidence type="ECO:0000313" key="2">
    <source>
        <dbReference type="Proteomes" id="UP000636709"/>
    </source>
</evidence>
<dbReference type="EMBL" id="JACEFO010001186">
    <property type="protein sequence ID" value="KAF8746756.1"/>
    <property type="molecule type" value="Genomic_DNA"/>
</dbReference>
<organism evidence="1 2">
    <name type="scientific">Digitaria exilis</name>
    <dbReference type="NCBI Taxonomy" id="1010633"/>
    <lineage>
        <taxon>Eukaryota</taxon>
        <taxon>Viridiplantae</taxon>
        <taxon>Streptophyta</taxon>
        <taxon>Embryophyta</taxon>
        <taxon>Tracheophyta</taxon>
        <taxon>Spermatophyta</taxon>
        <taxon>Magnoliopsida</taxon>
        <taxon>Liliopsida</taxon>
        <taxon>Poales</taxon>
        <taxon>Poaceae</taxon>
        <taxon>PACMAD clade</taxon>
        <taxon>Panicoideae</taxon>
        <taxon>Panicodae</taxon>
        <taxon>Paniceae</taxon>
        <taxon>Anthephorinae</taxon>
        <taxon>Digitaria</taxon>
    </lineage>
</organism>
<dbReference type="AlphaFoldDB" id="A0A835KMG1"/>
<protein>
    <recommendedName>
        <fullName evidence="3">F-box domain-containing protein</fullName>
    </recommendedName>
</protein>
<reference evidence="1" key="1">
    <citation type="submission" date="2020-07" db="EMBL/GenBank/DDBJ databases">
        <title>Genome sequence and genetic diversity analysis of an under-domesticated orphan crop, white fonio (Digitaria exilis).</title>
        <authorList>
            <person name="Bennetzen J.L."/>
            <person name="Chen S."/>
            <person name="Ma X."/>
            <person name="Wang X."/>
            <person name="Yssel A.E.J."/>
            <person name="Chaluvadi S.R."/>
            <person name="Johnson M."/>
            <person name="Gangashetty P."/>
            <person name="Hamidou F."/>
            <person name="Sanogo M.D."/>
            <person name="Zwaenepoel A."/>
            <person name="Wallace J."/>
            <person name="Van De Peer Y."/>
            <person name="Van Deynze A."/>
        </authorList>
    </citation>
    <scope>NUCLEOTIDE SEQUENCE</scope>
    <source>
        <tissue evidence="1">Leaves</tissue>
    </source>
</reference>
<name>A0A835KMG1_9POAL</name>
<evidence type="ECO:0008006" key="3">
    <source>
        <dbReference type="Google" id="ProtNLM"/>
    </source>
</evidence>
<dbReference type="OrthoDB" id="695776at2759"/>
<proteinExistence type="predicted"/>
<accession>A0A835KMG1</accession>
<gene>
    <name evidence="1" type="ORF">HU200_013335</name>
</gene>
<comment type="caution">
    <text evidence="1">The sequence shown here is derived from an EMBL/GenBank/DDBJ whole genome shotgun (WGS) entry which is preliminary data.</text>
</comment>
<dbReference type="Proteomes" id="UP000636709">
    <property type="component" value="Unassembled WGS sequence"/>
</dbReference>
<dbReference type="Gramene" id="DexiUA01G0016420.1">
    <property type="protein sequence ID" value="DexiUA01G0016420.1:cds"/>
    <property type="gene ID" value="DexiUA01G0016420"/>
</dbReference>
<keyword evidence="2" id="KW-1185">Reference proteome</keyword>
<dbReference type="SUPFAM" id="SSF81383">
    <property type="entry name" value="F-box domain"/>
    <property type="match status" value="1"/>
</dbReference>
<dbReference type="InterPro" id="IPR036047">
    <property type="entry name" value="F-box-like_dom_sf"/>
</dbReference>
<sequence length="308" mass="34345">MEEERRRKKRKRTRLPAAEATSAVHNLSDDLLELVLLGLDSPLCLIRAAATCKRWRHVVADADGAFLRRFRSVHPPRAIGTYYNTSDEPFSYGRSHLPPSDPVFVPSSTTVETDGNGPGGGLQLTLDFVPCAGEPRDLVDGRGSLLLLFKEKEGTAKRFSCDCLDHHGYYISPDLVVCEPLTRRYQAIPPPDHGVFILGAFLLDVDDADEAAIAMTNFRVLLVLYEHDYDNHNRHGYPSASVFNTCGSSNPGWCHGEQHYDGVYLPRLDEVHLAGRTGGRVYWSCDDKQVVVMDEHTLEFSNMALTDT</sequence>